<name>A0A813YT09_9BILA</name>
<keyword evidence="5 7" id="KW-0496">Mitochondrion</keyword>
<evidence type="ECO:0000256" key="9">
    <source>
        <dbReference type="SAM" id="MobiDB-lite"/>
    </source>
</evidence>
<comment type="subcellular location">
    <subcellularLocation>
        <location evidence="7">Mitochondrion inner membrane</location>
        <topology evidence="7">Single-pass membrane protein</topology>
    </subcellularLocation>
</comment>
<evidence type="ECO:0000256" key="7">
    <source>
        <dbReference type="RuleBase" id="RU363000"/>
    </source>
</evidence>
<keyword evidence="2 7" id="KW-0812">Transmembrane</keyword>
<proteinExistence type="inferred from homology"/>
<comment type="similarity">
    <text evidence="1 7">Belongs to the MICOS complex subunit Mic60 family.</text>
</comment>
<feature type="coiled-coil region" evidence="8">
    <location>
        <begin position="369"/>
        <end position="396"/>
    </location>
</feature>
<keyword evidence="3 7" id="KW-0999">Mitochondrion inner membrane</keyword>
<dbReference type="EMBL" id="CAJNOC010001760">
    <property type="protein sequence ID" value="CAF0889017.1"/>
    <property type="molecule type" value="Genomic_DNA"/>
</dbReference>
<evidence type="ECO:0000256" key="2">
    <source>
        <dbReference type="ARBA" id="ARBA00022692"/>
    </source>
</evidence>
<evidence type="ECO:0000313" key="11">
    <source>
        <dbReference type="Proteomes" id="UP000663879"/>
    </source>
</evidence>
<accession>A0A813YT09</accession>
<gene>
    <name evidence="10" type="ORF">OXX778_LOCUS10809</name>
</gene>
<sequence length="708" mass="81465">MYQFIVSNPNSKTNTAKLLLYQTKKSQLSLLKIRSISTTSTNFQSENQAHLPPPKSRKGLKLVALALTGFTIGIGYATLNPDSRRQIESYIPQSTLLFNQIDQVLGDNKNIFNFDESKNKPAKLEPIVTKNSKNNLTESAPSKLKTPIPETKPEAKSEPKTEAKNKVETDWKTVVKQLDLQEEAALNAVESKLENLDENVRLKVSEALNSSYVAIESLNKYRLALRKALDDTKTDDLSKDLEWRQVTDLFELQSSDVNAANEKFLIAKRNIDELDKLINQVRQNDELKKNVKNLKQIQIDLINQMRSLQMEENKLHEAISHANVLKNYTQEQKVARNQFLKEMQALQPEGIRPNSSSDQLSNEEINSLLLHAHKRVVQLQNQIERIQQEQNKQIQAALEDQRIQNVKFIKEHDSGLYNLHRKEFELELEKILDEQNKKFQEELKKELSRQAAAHNNHLAQMLRIQQEELNSLYEKRLLAENQKTKDAFYEMVAESLGRLRGIEKSLNARANLELQASNAKQLWLAVQNLSEIVQTRASDLSETDILVSIKSNFEKIQQSAPNNQFIQQILRTVSDHALTNGIWSEPDLKERFQKLKNVCNKTALIDERGGSLFKYFISYLQSFVIIHPKIDKSKFDESGALKLDDTLNTFNILDYAEYYLENGNLEYALRLMQQLKGEPRRLSKDWIKDACLLLEIKQACHLLNAYIS</sequence>
<keyword evidence="8" id="KW-0175">Coiled coil</keyword>
<evidence type="ECO:0000313" key="10">
    <source>
        <dbReference type="EMBL" id="CAF0889017.1"/>
    </source>
</evidence>
<keyword evidence="4" id="KW-1133">Transmembrane helix</keyword>
<dbReference type="Proteomes" id="UP000663879">
    <property type="component" value="Unassembled WGS sequence"/>
</dbReference>
<evidence type="ECO:0000256" key="3">
    <source>
        <dbReference type="ARBA" id="ARBA00022792"/>
    </source>
</evidence>
<evidence type="ECO:0000256" key="6">
    <source>
        <dbReference type="ARBA" id="ARBA00023136"/>
    </source>
</evidence>
<dbReference type="GO" id="GO:0061617">
    <property type="term" value="C:MICOS complex"/>
    <property type="evidence" value="ECO:0007669"/>
    <property type="project" value="TreeGrafter"/>
</dbReference>
<evidence type="ECO:0000256" key="4">
    <source>
        <dbReference type="ARBA" id="ARBA00022989"/>
    </source>
</evidence>
<dbReference type="InterPro" id="IPR019133">
    <property type="entry name" value="MIC60"/>
</dbReference>
<dbReference type="OrthoDB" id="10261039at2759"/>
<feature type="region of interest" description="Disordered" evidence="9">
    <location>
        <begin position="131"/>
        <end position="165"/>
    </location>
</feature>
<keyword evidence="11" id="KW-1185">Reference proteome</keyword>
<dbReference type="AlphaFoldDB" id="A0A813YT09"/>
<dbReference type="PANTHER" id="PTHR15415">
    <property type="entry name" value="MITOFILIN"/>
    <property type="match status" value="1"/>
</dbReference>
<comment type="caution">
    <text evidence="10">The sequence shown here is derived from an EMBL/GenBank/DDBJ whole genome shotgun (WGS) entry which is preliminary data.</text>
</comment>
<feature type="coiled-coil region" evidence="8">
    <location>
        <begin position="277"/>
        <end position="304"/>
    </location>
</feature>
<protein>
    <recommendedName>
        <fullName evidence="7">MICOS complex subunit MIC60</fullName>
    </recommendedName>
    <alternativeName>
        <fullName evidence="7">Mitofilin</fullName>
    </alternativeName>
</protein>
<feature type="non-terminal residue" evidence="10">
    <location>
        <position position="1"/>
    </location>
</feature>
<keyword evidence="6" id="KW-0472">Membrane</keyword>
<comment type="subunit">
    <text evidence="7">Component of the mitochondrial contact site and cristae organizing system (MICOS) complex.</text>
</comment>
<organism evidence="10 11">
    <name type="scientific">Brachionus calyciflorus</name>
    <dbReference type="NCBI Taxonomy" id="104777"/>
    <lineage>
        <taxon>Eukaryota</taxon>
        <taxon>Metazoa</taxon>
        <taxon>Spiralia</taxon>
        <taxon>Gnathifera</taxon>
        <taxon>Rotifera</taxon>
        <taxon>Eurotatoria</taxon>
        <taxon>Monogononta</taxon>
        <taxon>Pseudotrocha</taxon>
        <taxon>Ploima</taxon>
        <taxon>Brachionidae</taxon>
        <taxon>Brachionus</taxon>
    </lineage>
</organism>
<comment type="function">
    <text evidence="7">Component of the MICOS complex, a large protein complex of the mitochondrial inner membrane that plays crucial roles in the maintenance of crista junctions, inner membrane architecture, and formation of contact sites to the outer membrane.</text>
</comment>
<dbReference type="Pfam" id="PF09731">
    <property type="entry name" value="Mitofilin"/>
    <property type="match status" value="1"/>
</dbReference>
<dbReference type="PANTHER" id="PTHR15415:SF7">
    <property type="entry name" value="MICOS COMPLEX SUBUNIT MIC60"/>
    <property type="match status" value="1"/>
</dbReference>
<feature type="compositionally biased region" description="Basic and acidic residues" evidence="9">
    <location>
        <begin position="151"/>
        <end position="165"/>
    </location>
</feature>
<evidence type="ECO:0000256" key="8">
    <source>
        <dbReference type="SAM" id="Coils"/>
    </source>
</evidence>
<reference evidence="10" key="1">
    <citation type="submission" date="2021-02" db="EMBL/GenBank/DDBJ databases">
        <authorList>
            <person name="Nowell W R."/>
        </authorList>
    </citation>
    <scope>NUCLEOTIDE SEQUENCE</scope>
    <source>
        <strain evidence="10">Ploen Becks lab</strain>
    </source>
</reference>
<evidence type="ECO:0000256" key="5">
    <source>
        <dbReference type="ARBA" id="ARBA00023128"/>
    </source>
</evidence>
<feature type="compositionally biased region" description="Polar residues" evidence="9">
    <location>
        <begin position="131"/>
        <end position="140"/>
    </location>
</feature>
<evidence type="ECO:0000256" key="1">
    <source>
        <dbReference type="ARBA" id="ARBA00010877"/>
    </source>
</evidence>
<feature type="coiled-coil region" evidence="8">
    <location>
        <begin position="462"/>
        <end position="522"/>
    </location>
</feature>
<dbReference type="GO" id="GO:0042407">
    <property type="term" value="P:cristae formation"/>
    <property type="evidence" value="ECO:0007669"/>
    <property type="project" value="TreeGrafter"/>
</dbReference>